<dbReference type="Gene3D" id="3.30.565.10">
    <property type="entry name" value="Histidine kinase-like ATPase, C-terminal domain"/>
    <property type="match status" value="1"/>
</dbReference>
<evidence type="ECO:0000256" key="9">
    <source>
        <dbReference type="SAM" id="Phobius"/>
    </source>
</evidence>
<feature type="domain" description="Histidine kinase" evidence="10">
    <location>
        <begin position="368"/>
        <end position="586"/>
    </location>
</feature>
<dbReference type="InterPro" id="IPR011006">
    <property type="entry name" value="CheY-like_superfamily"/>
</dbReference>
<organism evidence="12 13">
    <name type="scientific">Paracoccus aurantius</name>
    <dbReference type="NCBI Taxonomy" id="3073814"/>
    <lineage>
        <taxon>Bacteria</taxon>
        <taxon>Pseudomonadati</taxon>
        <taxon>Pseudomonadota</taxon>
        <taxon>Alphaproteobacteria</taxon>
        <taxon>Rhodobacterales</taxon>
        <taxon>Paracoccaceae</taxon>
        <taxon>Paracoccus</taxon>
    </lineage>
</organism>
<feature type="modified residue" description="4-aspartylphosphate" evidence="7">
    <location>
        <position position="805"/>
    </location>
</feature>
<feature type="domain" description="Response regulatory" evidence="11">
    <location>
        <begin position="902"/>
        <end position="1024"/>
    </location>
</feature>
<feature type="compositionally biased region" description="Basic and acidic residues" evidence="8">
    <location>
        <begin position="301"/>
        <end position="313"/>
    </location>
</feature>
<dbReference type="InterPro" id="IPR001789">
    <property type="entry name" value="Sig_transdc_resp-reg_receiver"/>
</dbReference>
<evidence type="ECO:0000256" key="3">
    <source>
        <dbReference type="ARBA" id="ARBA00022553"/>
    </source>
</evidence>
<evidence type="ECO:0000256" key="7">
    <source>
        <dbReference type="PROSITE-ProRule" id="PRU00169"/>
    </source>
</evidence>
<comment type="caution">
    <text evidence="12">The sequence shown here is derived from an EMBL/GenBank/DDBJ whole genome shotgun (WGS) entry which is preliminary data.</text>
</comment>
<keyword evidence="4" id="KW-0808">Transferase</keyword>
<evidence type="ECO:0000259" key="10">
    <source>
        <dbReference type="PROSITE" id="PS50109"/>
    </source>
</evidence>
<keyword evidence="9" id="KW-0472">Membrane</keyword>
<keyword evidence="6" id="KW-0902">Two-component regulatory system</keyword>
<sequence length="1026" mass="112725">MKISVSDWAIYLAIAVVTATVFTLDSIFPLGTAIWLIYLLPLVLSFSARRPIAPPIVAVLLVGLITIGFFLAAAGIDPKLAIINRALASLVILLLGGVGYFLIRSRTTLAEIDWVQKGEVETSKTLQGDLSVEQLGTGALKRLSDYLGARAGVAYAADRNSLRLIAGWGTDTSALPDQITQGESHLWRSMDENRILTISATPDDALGWNTGLMRGQAAHSVILPLHDGRRVNGVFEFGFDRAPEAALLNLLGRISEKMGIALKSARYREDLKELLEETRRQAEELRSHTEELAATNEELEEQTRALQESEKRLSAQQAELEQQNAQLESQTQQLEEQRDALARSRRQLVEQAEKLARESRYKSEFVANMSHELRTPLNALLIMSRLLADNRSRNLTDEQVRWADTIESSGQDLLALINDILDLAKIEAGKLDVTPEPVAPSAIVGRLLRKFEVQARSKGLELQTEVTPQLAEIQTDPARLDQILRNFVSNAIKFTERGRVTVKVQDRDGEVAFSVQDTGIGIAATEQEAIFEAFRQADGTISRKYGGTGLGLSISRELADLLGGRIELESQPGRGSTFSLIVPRQIGESKGAAVSRPFSTAPTPLPERFNEHGELGGLAGVADDRGQISEGDQIILVVEDDTAFARVMLDLVHELGLRAIAVGTADDAVRAARKYLPQGIVLDMGLPDHTGMSVLDRLKRDVATRHIPVHVVSATDYMREALAQGAVSYLIKPVERQALTQIIQQLGHQMEQPMRRVLIVEDDPAQLEGLKALLSNDHVETIGAATAAEALAACREFSIDCIVLDMTLPDASGFELLEQLDADEGASFPPVIVYTARALDQDEELRLRRYSKSIIIKGAKSPERLIDEVTLFLHQVVSDLPPRQREMLAASLSRDNLLDGRRILVVEDDIRNVYALTGIFEPHGAEVQIARNGREALEMLGRVADGGAPGIDLVLMDVMMPEMDGLTATREIRKIERWRSLPIIMLTAKAMADDQTQCLAAGANDYLSKPIDVGKLLSLARVWMPR</sequence>
<keyword evidence="5" id="KW-0418">Kinase</keyword>
<keyword evidence="9" id="KW-1133">Transmembrane helix</keyword>
<evidence type="ECO:0000313" key="13">
    <source>
        <dbReference type="Proteomes" id="UP001269144"/>
    </source>
</evidence>
<dbReference type="Pfam" id="PF00512">
    <property type="entry name" value="HisKA"/>
    <property type="match status" value="1"/>
</dbReference>
<evidence type="ECO:0000259" key="11">
    <source>
        <dbReference type="PROSITE" id="PS50110"/>
    </source>
</evidence>
<dbReference type="SMART" id="SM00448">
    <property type="entry name" value="REC"/>
    <property type="match status" value="3"/>
</dbReference>
<dbReference type="PANTHER" id="PTHR45339:SF1">
    <property type="entry name" value="HYBRID SIGNAL TRANSDUCTION HISTIDINE KINASE J"/>
    <property type="match status" value="1"/>
</dbReference>
<dbReference type="InterPro" id="IPR003594">
    <property type="entry name" value="HATPase_dom"/>
</dbReference>
<evidence type="ECO:0000256" key="5">
    <source>
        <dbReference type="ARBA" id="ARBA00022777"/>
    </source>
</evidence>
<protein>
    <recommendedName>
        <fullName evidence="2">histidine kinase</fullName>
        <ecNumber evidence="2">2.7.13.3</ecNumber>
    </recommendedName>
</protein>
<dbReference type="EMBL" id="JAVQLW010000003">
    <property type="protein sequence ID" value="MDS9469456.1"/>
    <property type="molecule type" value="Genomic_DNA"/>
</dbReference>
<dbReference type="SMART" id="SM00387">
    <property type="entry name" value="HATPase_c"/>
    <property type="match status" value="1"/>
</dbReference>
<comment type="catalytic activity">
    <reaction evidence="1">
        <text>ATP + protein L-histidine = ADP + protein N-phospho-L-histidine.</text>
        <dbReference type="EC" id="2.7.13.3"/>
    </reaction>
</comment>
<dbReference type="InterPro" id="IPR036097">
    <property type="entry name" value="HisK_dim/P_sf"/>
</dbReference>
<dbReference type="Proteomes" id="UP001269144">
    <property type="component" value="Unassembled WGS sequence"/>
</dbReference>
<feature type="transmembrane region" description="Helical" evidence="9">
    <location>
        <begin position="12"/>
        <end position="40"/>
    </location>
</feature>
<dbReference type="SMART" id="SM00388">
    <property type="entry name" value="HisKA"/>
    <property type="match status" value="1"/>
</dbReference>
<gene>
    <name evidence="12" type="ORF">RGQ15_17975</name>
</gene>
<feature type="transmembrane region" description="Helical" evidence="9">
    <location>
        <begin position="86"/>
        <end position="103"/>
    </location>
</feature>
<feature type="region of interest" description="Disordered" evidence="8">
    <location>
        <begin position="288"/>
        <end position="339"/>
    </location>
</feature>
<dbReference type="Pfam" id="PF02518">
    <property type="entry name" value="HATPase_c"/>
    <property type="match status" value="1"/>
</dbReference>
<evidence type="ECO:0000256" key="8">
    <source>
        <dbReference type="SAM" id="MobiDB-lite"/>
    </source>
</evidence>
<evidence type="ECO:0000256" key="1">
    <source>
        <dbReference type="ARBA" id="ARBA00000085"/>
    </source>
</evidence>
<dbReference type="CDD" id="cd00082">
    <property type="entry name" value="HisKA"/>
    <property type="match status" value="1"/>
</dbReference>
<dbReference type="EC" id="2.7.13.3" evidence="2"/>
<dbReference type="InterPro" id="IPR036890">
    <property type="entry name" value="HATPase_C_sf"/>
</dbReference>
<dbReference type="PANTHER" id="PTHR45339">
    <property type="entry name" value="HYBRID SIGNAL TRANSDUCTION HISTIDINE KINASE J"/>
    <property type="match status" value="1"/>
</dbReference>
<evidence type="ECO:0000256" key="4">
    <source>
        <dbReference type="ARBA" id="ARBA00022679"/>
    </source>
</evidence>
<dbReference type="CDD" id="cd17546">
    <property type="entry name" value="REC_hyHK_CKI1_RcsC-like"/>
    <property type="match status" value="1"/>
</dbReference>
<dbReference type="PRINTS" id="PR00344">
    <property type="entry name" value="BCTRLSENSOR"/>
</dbReference>
<dbReference type="PROSITE" id="PS50110">
    <property type="entry name" value="RESPONSE_REGULATORY"/>
    <property type="match status" value="3"/>
</dbReference>
<dbReference type="PROSITE" id="PS50109">
    <property type="entry name" value="HIS_KIN"/>
    <property type="match status" value="1"/>
</dbReference>
<feature type="domain" description="Response regulatory" evidence="11">
    <location>
        <begin position="634"/>
        <end position="747"/>
    </location>
</feature>
<dbReference type="SUPFAM" id="SSF52172">
    <property type="entry name" value="CheY-like"/>
    <property type="match status" value="3"/>
</dbReference>
<dbReference type="Gene3D" id="3.30.450.40">
    <property type="match status" value="1"/>
</dbReference>
<dbReference type="Pfam" id="PF13185">
    <property type="entry name" value="GAF_2"/>
    <property type="match status" value="1"/>
</dbReference>
<dbReference type="CDD" id="cd00156">
    <property type="entry name" value="REC"/>
    <property type="match status" value="2"/>
</dbReference>
<evidence type="ECO:0000256" key="2">
    <source>
        <dbReference type="ARBA" id="ARBA00012438"/>
    </source>
</evidence>
<proteinExistence type="predicted"/>
<dbReference type="Pfam" id="PF00072">
    <property type="entry name" value="Response_reg"/>
    <property type="match status" value="3"/>
</dbReference>
<dbReference type="InterPro" id="IPR029016">
    <property type="entry name" value="GAF-like_dom_sf"/>
</dbReference>
<feature type="modified residue" description="4-aspartylphosphate" evidence="7">
    <location>
        <position position="957"/>
    </location>
</feature>
<dbReference type="InterPro" id="IPR003018">
    <property type="entry name" value="GAF"/>
</dbReference>
<feature type="domain" description="Response regulatory" evidence="11">
    <location>
        <begin position="756"/>
        <end position="872"/>
    </location>
</feature>
<evidence type="ECO:0000313" key="12">
    <source>
        <dbReference type="EMBL" id="MDS9469456.1"/>
    </source>
</evidence>
<dbReference type="CDD" id="cd16922">
    <property type="entry name" value="HATPase_EvgS-ArcB-TorS-like"/>
    <property type="match status" value="1"/>
</dbReference>
<name>A0ABU2HWM4_9RHOB</name>
<dbReference type="RefSeq" id="WP_311162085.1">
    <property type="nucleotide sequence ID" value="NZ_JAVQLW010000003.1"/>
</dbReference>
<feature type="modified residue" description="4-aspartylphosphate" evidence="7">
    <location>
        <position position="683"/>
    </location>
</feature>
<evidence type="ECO:0000256" key="6">
    <source>
        <dbReference type="ARBA" id="ARBA00023012"/>
    </source>
</evidence>
<keyword evidence="9" id="KW-0812">Transmembrane</keyword>
<feature type="transmembrane region" description="Helical" evidence="9">
    <location>
        <begin position="52"/>
        <end position="74"/>
    </location>
</feature>
<keyword evidence="13" id="KW-1185">Reference proteome</keyword>
<dbReference type="SUPFAM" id="SSF55781">
    <property type="entry name" value="GAF domain-like"/>
    <property type="match status" value="1"/>
</dbReference>
<dbReference type="InterPro" id="IPR004358">
    <property type="entry name" value="Sig_transdc_His_kin-like_C"/>
</dbReference>
<dbReference type="SUPFAM" id="SSF47384">
    <property type="entry name" value="Homodimeric domain of signal transducing histidine kinase"/>
    <property type="match status" value="1"/>
</dbReference>
<keyword evidence="3 7" id="KW-0597">Phosphoprotein</keyword>
<reference evidence="13" key="1">
    <citation type="submission" date="2023-07" db="EMBL/GenBank/DDBJ databases">
        <title>Paracoccus sp. MBLB3053 whole genome sequence.</title>
        <authorList>
            <person name="Hwang C.Y."/>
            <person name="Cho E.-S."/>
            <person name="Seo M.-J."/>
        </authorList>
    </citation>
    <scope>NUCLEOTIDE SEQUENCE [LARGE SCALE GENOMIC DNA]</scope>
    <source>
        <strain evidence="13">MBLB3053</strain>
    </source>
</reference>
<dbReference type="InterPro" id="IPR005467">
    <property type="entry name" value="His_kinase_dom"/>
</dbReference>
<dbReference type="Gene3D" id="3.40.50.2300">
    <property type="match status" value="3"/>
</dbReference>
<dbReference type="SUPFAM" id="SSF55874">
    <property type="entry name" value="ATPase domain of HSP90 chaperone/DNA topoisomerase II/histidine kinase"/>
    <property type="match status" value="1"/>
</dbReference>
<dbReference type="InterPro" id="IPR003661">
    <property type="entry name" value="HisK_dim/P_dom"/>
</dbReference>
<dbReference type="Gene3D" id="1.10.287.130">
    <property type="match status" value="1"/>
</dbReference>
<feature type="compositionally biased region" description="Low complexity" evidence="8">
    <location>
        <begin position="314"/>
        <end position="334"/>
    </location>
</feature>
<accession>A0ABU2HWM4</accession>